<accession>A0ABW6AC45</accession>
<dbReference type="Proteomes" id="UP001597511">
    <property type="component" value="Unassembled WGS sequence"/>
</dbReference>
<name>A0ABW6AC45_9BACT</name>
<keyword evidence="3" id="KW-1185">Reference proteome</keyword>
<keyword evidence="1" id="KW-0732">Signal</keyword>
<feature type="chain" id="PRO_5045183436" evidence="1">
    <location>
        <begin position="21"/>
        <end position="84"/>
    </location>
</feature>
<evidence type="ECO:0000313" key="2">
    <source>
        <dbReference type="EMBL" id="MFD2922010.1"/>
    </source>
</evidence>
<evidence type="ECO:0000256" key="1">
    <source>
        <dbReference type="SAM" id="SignalP"/>
    </source>
</evidence>
<evidence type="ECO:0000313" key="3">
    <source>
        <dbReference type="Proteomes" id="UP001597511"/>
    </source>
</evidence>
<sequence length="84" mass="9957">MKRNYLAAAFALFITTALLASTGTFLLTLKSAHSCNWEECELRSKIRFDVDYEKDTDIYLMYLTHWNNPGWSYEQVENYMFNIK</sequence>
<gene>
    <name evidence="2" type="ORF">ACFS6H_19980</name>
</gene>
<dbReference type="RefSeq" id="WP_386103301.1">
    <property type="nucleotide sequence ID" value="NZ_JBHUOZ010000003.1"/>
</dbReference>
<organism evidence="2 3">
    <name type="scientific">Terrimonas rubra</name>
    <dbReference type="NCBI Taxonomy" id="1035890"/>
    <lineage>
        <taxon>Bacteria</taxon>
        <taxon>Pseudomonadati</taxon>
        <taxon>Bacteroidota</taxon>
        <taxon>Chitinophagia</taxon>
        <taxon>Chitinophagales</taxon>
        <taxon>Chitinophagaceae</taxon>
        <taxon>Terrimonas</taxon>
    </lineage>
</organism>
<dbReference type="EMBL" id="JBHUOZ010000003">
    <property type="protein sequence ID" value="MFD2922010.1"/>
    <property type="molecule type" value="Genomic_DNA"/>
</dbReference>
<reference evidence="3" key="1">
    <citation type="journal article" date="2019" name="Int. J. Syst. Evol. Microbiol.">
        <title>The Global Catalogue of Microorganisms (GCM) 10K type strain sequencing project: providing services to taxonomists for standard genome sequencing and annotation.</title>
        <authorList>
            <consortium name="The Broad Institute Genomics Platform"/>
            <consortium name="The Broad Institute Genome Sequencing Center for Infectious Disease"/>
            <person name="Wu L."/>
            <person name="Ma J."/>
        </authorList>
    </citation>
    <scope>NUCLEOTIDE SEQUENCE [LARGE SCALE GENOMIC DNA]</scope>
    <source>
        <strain evidence="3">KCTC 23299</strain>
    </source>
</reference>
<feature type="signal peptide" evidence="1">
    <location>
        <begin position="1"/>
        <end position="20"/>
    </location>
</feature>
<comment type="caution">
    <text evidence="2">The sequence shown here is derived from an EMBL/GenBank/DDBJ whole genome shotgun (WGS) entry which is preliminary data.</text>
</comment>
<protein>
    <submittedName>
        <fullName evidence="2">Uncharacterized protein</fullName>
    </submittedName>
</protein>
<proteinExistence type="predicted"/>